<dbReference type="Pfam" id="PF25601">
    <property type="entry name" value="AAA_lid_14"/>
    <property type="match status" value="1"/>
</dbReference>
<reference evidence="11 12" key="1">
    <citation type="journal article" date="2011" name="Front. Microbiol.">
        <title>Genomic signatures of strain selection and enhancement in Bacillus atrophaeus var. globigii, a historical biowarfare simulant.</title>
        <authorList>
            <person name="Gibbons H.S."/>
            <person name="Broomall S.M."/>
            <person name="McNew L.A."/>
            <person name="Daligault H."/>
            <person name="Chapman C."/>
            <person name="Bruce D."/>
            <person name="Karavis M."/>
            <person name="Krepps M."/>
            <person name="McGregor P.A."/>
            <person name="Hong C."/>
            <person name="Park K.H."/>
            <person name="Akmal A."/>
            <person name="Feldman A."/>
            <person name="Lin J.S."/>
            <person name="Chang W.E."/>
            <person name="Higgs B.W."/>
            <person name="Demirev P."/>
            <person name="Lindquist J."/>
            <person name="Liem A."/>
            <person name="Fochler E."/>
            <person name="Read T.D."/>
            <person name="Tapia R."/>
            <person name="Johnson S."/>
            <person name="Bishop-Lilly K.A."/>
            <person name="Detter C."/>
            <person name="Han C."/>
            <person name="Sozhamannan S."/>
            <person name="Rosenzweig C.N."/>
            <person name="Skowronski E.W."/>
        </authorList>
    </citation>
    <scope>NUCLEOTIDE SEQUENCE [LARGE SCALE GENOMIC DNA]</scope>
    <source>
        <strain evidence="11 12">Y4G10-17</strain>
    </source>
</reference>
<evidence type="ECO:0000256" key="5">
    <source>
        <dbReference type="ARBA" id="ARBA00023015"/>
    </source>
</evidence>
<evidence type="ECO:0000313" key="12">
    <source>
        <dbReference type="Proteomes" id="UP000287823"/>
    </source>
</evidence>
<dbReference type="PROSITE" id="PS00688">
    <property type="entry name" value="SIGMA54_INTERACT_3"/>
    <property type="match status" value="1"/>
</dbReference>
<dbReference type="PROSITE" id="PS50045">
    <property type="entry name" value="SIGMA54_INTERACT_4"/>
    <property type="match status" value="1"/>
</dbReference>
<keyword evidence="12" id="KW-1185">Reference proteome</keyword>
<dbReference type="PANTHER" id="PTHR32071">
    <property type="entry name" value="TRANSCRIPTIONAL REGULATORY PROTEIN"/>
    <property type="match status" value="1"/>
</dbReference>
<evidence type="ECO:0000256" key="4">
    <source>
        <dbReference type="ARBA" id="ARBA00023012"/>
    </source>
</evidence>
<dbReference type="FunFam" id="3.40.50.300:FF:000006">
    <property type="entry name" value="DNA-binding transcriptional regulator NtrC"/>
    <property type="match status" value="1"/>
</dbReference>
<dbReference type="InterPro" id="IPR002078">
    <property type="entry name" value="Sigma_54_int"/>
</dbReference>
<comment type="caution">
    <text evidence="11">The sequence shown here is derived from an EMBL/GenBank/DDBJ whole genome shotgun (WGS) entry which is preliminary data.</text>
</comment>
<keyword evidence="1 8" id="KW-0597">Phosphoprotein</keyword>
<dbReference type="PROSITE" id="PS00676">
    <property type="entry name" value="SIGMA54_INTERACT_2"/>
    <property type="match status" value="1"/>
</dbReference>
<evidence type="ECO:0000256" key="8">
    <source>
        <dbReference type="PROSITE-ProRule" id="PRU00169"/>
    </source>
</evidence>
<dbReference type="CDD" id="cd00009">
    <property type="entry name" value="AAA"/>
    <property type="match status" value="1"/>
</dbReference>
<dbReference type="InterPro" id="IPR009057">
    <property type="entry name" value="Homeodomain-like_sf"/>
</dbReference>
<proteinExistence type="predicted"/>
<name>A0A432WEP2_9GAMM</name>
<keyword evidence="3" id="KW-0067">ATP-binding</keyword>
<dbReference type="FunFam" id="3.40.50.2300:FF:000018">
    <property type="entry name" value="DNA-binding transcriptional regulator NtrC"/>
    <property type="match status" value="1"/>
</dbReference>
<evidence type="ECO:0000256" key="7">
    <source>
        <dbReference type="ARBA" id="ARBA00023163"/>
    </source>
</evidence>
<dbReference type="GO" id="GO:0005524">
    <property type="term" value="F:ATP binding"/>
    <property type="evidence" value="ECO:0007669"/>
    <property type="project" value="UniProtKB-KW"/>
</dbReference>
<dbReference type="SMART" id="SM00382">
    <property type="entry name" value="AAA"/>
    <property type="match status" value="1"/>
</dbReference>
<accession>A0A432WEP2</accession>
<dbReference type="Gene3D" id="3.40.50.300">
    <property type="entry name" value="P-loop containing nucleotide triphosphate hydrolases"/>
    <property type="match status" value="1"/>
</dbReference>
<dbReference type="InterPro" id="IPR058031">
    <property type="entry name" value="AAA_lid_NorR"/>
</dbReference>
<keyword evidence="6" id="KW-0238">DNA-binding</keyword>
<evidence type="ECO:0000256" key="3">
    <source>
        <dbReference type="ARBA" id="ARBA00022840"/>
    </source>
</evidence>
<dbReference type="EMBL" id="PIPO01000005">
    <property type="protein sequence ID" value="RUO31278.1"/>
    <property type="molecule type" value="Genomic_DNA"/>
</dbReference>
<evidence type="ECO:0000256" key="2">
    <source>
        <dbReference type="ARBA" id="ARBA00022741"/>
    </source>
</evidence>
<evidence type="ECO:0000256" key="1">
    <source>
        <dbReference type="ARBA" id="ARBA00022553"/>
    </source>
</evidence>
<dbReference type="SUPFAM" id="SSF52172">
    <property type="entry name" value="CheY-like"/>
    <property type="match status" value="1"/>
</dbReference>
<dbReference type="Gene3D" id="1.10.8.60">
    <property type="match status" value="1"/>
</dbReference>
<dbReference type="Proteomes" id="UP000287823">
    <property type="component" value="Unassembled WGS sequence"/>
</dbReference>
<dbReference type="GO" id="GO:0043565">
    <property type="term" value="F:sequence-specific DNA binding"/>
    <property type="evidence" value="ECO:0007669"/>
    <property type="project" value="InterPro"/>
</dbReference>
<gene>
    <name evidence="11" type="ORF">CWE14_12385</name>
</gene>
<evidence type="ECO:0000256" key="6">
    <source>
        <dbReference type="ARBA" id="ARBA00023125"/>
    </source>
</evidence>
<evidence type="ECO:0000259" key="10">
    <source>
        <dbReference type="PROSITE" id="PS50110"/>
    </source>
</evidence>
<dbReference type="InterPro" id="IPR003593">
    <property type="entry name" value="AAA+_ATPase"/>
</dbReference>
<keyword evidence="2" id="KW-0547">Nucleotide-binding</keyword>
<feature type="modified residue" description="4-aspartylphosphate" evidence="8">
    <location>
        <position position="55"/>
    </location>
</feature>
<keyword evidence="7" id="KW-0804">Transcription</keyword>
<organism evidence="11 12">
    <name type="scientific">Aliidiomarina soli</name>
    <dbReference type="NCBI Taxonomy" id="1928574"/>
    <lineage>
        <taxon>Bacteria</taxon>
        <taxon>Pseudomonadati</taxon>
        <taxon>Pseudomonadota</taxon>
        <taxon>Gammaproteobacteria</taxon>
        <taxon>Alteromonadales</taxon>
        <taxon>Idiomarinaceae</taxon>
        <taxon>Aliidiomarina</taxon>
    </lineage>
</organism>
<dbReference type="Pfam" id="PF02954">
    <property type="entry name" value="HTH_8"/>
    <property type="match status" value="1"/>
</dbReference>
<dbReference type="RefSeq" id="WP_126799650.1">
    <property type="nucleotide sequence ID" value="NZ_PIPO01000005.1"/>
</dbReference>
<dbReference type="SUPFAM" id="SSF52540">
    <property type="entry name" value="P-loop containing nucleoside triphosphate hydrolases"/>
    <property type="match status" value="1"/>
</dbReference>
<dbReference type="Gene3D" id="3.40.50.2300">
    <property type="match status" value="1"/>
</dbReference>
<evidence type="ECO:0000313" key="11">
    <source>
        <dbReference type="EMBL" id="RUO31278.1"/>
    </source>
</evidence>
<dbReference type="SUPFAM" id="SSF46689">
    <property type="entry name" value="Homeodomain-like"/>
    <property type="match status" value="1"/>
</dbReference>
<dbReference type="InterPro" id="IPR011006">
    <property type="entry name" value="CheY-like_superfamily"/>
</dbReference>
<dbReference type="PRINTS" id="PR01590">
    <property type="entry name" value="HTHFIS"/>
</dbReference>
<keyword evidence="5" id="KW-0805">Transcription regulation</keyword>
<dbReference type="InterPro" id="IPR001789">
    <property type="entry name" value="Sig_transdc_resp-reg_receiver"/>
</dbReference>
<dbReference type="GO" id="GO:0006355">
    <property type="term" value="P:regulation of DNA-templated transcription"/>
    <property type="evidence" value="ECO:0007669"/>
    <property type="project" value="InterPro"/>
</dbReference>
<dbReference type="InterPro" id="IPR027417">
    <property type="entry name" value="P-loop_NTPase"/>
</dbReference>
<dbReference type="PROSITE" id="PS50110">
    <property type="entry name" value="RESPONSE_REGULATORY"/>
    <property type="match status" value="1"/>
</dbReference>
<sequence>MTDDRQILIVEDDKNLQEAIVDTLELEGFNCVTADSAEQALLTLKDEAIDMVISDVQMPGLSGLQLLQSMQSQGLVIPTLMMTAYAKVDDAVIAMRAGALDYLSKPFSTERLLELVSRYLPPRSTTKGQPVVGDSYSEQMLKLAKRVANTDATVMITGPSGSGKEVLSQYIHQQSARSEGPFIAINCAAIPENMLEATLFGYEKGAFTGAVQAMPGKFEQAQGGTLLLDEITEMDLALQSKLLRVLQERQVERLGGRKTIELNVRIIATSNRDLKAAVADGVFREDLYYRLNVFPLSWRPLQDRAGDIIPLAEHLLSRHCERAGQIAPVLTDCARRKMQNYSWPGNVRELENVIQRALILFTDGEIKADDLLLDDSYADEAPTATSEVQERAAQSGLTADSLADPVDRATPERLGSELKQQEQQIILDALNRCNGKRKDVAEQLGISARTLRYKLAQMRDQGIDLP</sequence>
<protein>
    <submittedName>
        <fullName evidence="11">Sigma-54-dependent Fis family transcriptional regulator</fullName>
    </submittedName>
</protein>
<evidence type="ECO:0000259" key="9">
    <source>
        <dbReference type="PROSITE" id="PS50045"/>
    </source>
</evidence>
<feature type="domain" description="Response regulatory" evidence="10">
    <location>
        <begin position="6"/>
        <end position="120"/>
    </location>
</feature>
<dbReference type="Pfam" id="PF00072">
    <property type="entry name" value="Response_reg"/>
    <property type="match status" value="1"/>
</dbReference>
<dbReference type="GO" id="GO:0000160">
    <property type="term" value="P:phosphorelay signal transduction system"/>
    <property type="evidence" value="ECO:0007669"/>
    <property type="project" value="UniProtKB-KW"/>
</dbReference>
<dbReference type="Pfam" id="PF00158">
    <property type="entry name" value="Sigma54_activat"/>
    <property type="match status" value="1"/>
</dbReference>
<feature type="domain" description="Sigma-54 factor interaction" evidence="9">
    <location>
        <begin position="138"/>
        <end position="359"/>
    </location>
</feature>
<dbReference type="InterPro" id="IPR025943">
    <property type="entry name" value="Sigma_54_int_dom_ATP-bd_2"/>
</dbReference>
<dbReference type="InterPro" id="IPR025944">
    <property type="entry name" value="Sigma_54_int_dom_CS"/>
</dbReference>
<dbReference type="InterPro" id="IPR002197">
    <property type="entry name" value="HTH_Fis"/>
</dbReference>
<dbReference type="PANTHER" id="PTHR32071:SF21">
    <property type="entry name" value="TRANSCRIPTIONAL REGULATORY PROTEIN FLGR"/>
    <property type="match status" value="1"/>
</dbReference>
<keyword evidence="4" id="KW-0902">Two-component regulatory system</keyword>
<dbReference type="AlphaFoldDB" id="A0A432WEP2"/>
<dbReference type="Gene3D" id="1.10.10.60">
    <property type="entry name" value="Homeodomain-like"/>
    <property type="match status" value="1"/>
</dbReference>
<dbReference type="SMART" id="SM00448">
    <property type="entry name" value="REC"/>
    <property type="match status" value="1"/>
</dbReference>